<reference evidence="8 9" key="1">
    <citation type="submission" date="2020-08" db="EMBL/GenBank/DDBJ databases">
        <title>Genomic Encyclopedia of Type Strains, Phase IV (KMG-V): Genome sequencing to study the core and pangenomes of soil and plant-associated prokaryotes.</title>
        <authorList>
            <person name="Whitman W."/>
        </authorList>
    </citation>
    <scope>NUCLEOTIDE SEQUENCE [LARGE SCALE GENOMIC DNA]</scope>
    <source>
        <strain evidence="8 9">SEMIA 4011</strain>
    </source>
</reference>
<dbReference type="RefSeq" id="WP_183698146.1">
    <property type="nucleotide sequence ID" value="NZ_JACIIJ010000016.1"/>
</dbReference>
<dbReference type="InterPro" id="IPR038078">
    <property type="entry name" value="PhoU-like_sf"/>
</dbReference>
<evidence type="ECO:0000313" key="9">
    <source>
        <dbReference type="Proteomes" id="UP000517187"/>
    </source>
</evidence>
<gene>
    <name evidence="8" type="ORF">GGE66_005442</name>
</gene>
<dbReference type="EMBL" id="JACIIJ010000016">
    <property type="protein sequence ID" value="MBB6224427.1"/>
    <property type="molecule type" value="Genomic_DNA"/>
</dbReference>
<dbReference type="Gene3D" id="1.20.58.220">
    <property type="entry name" value="Phosphate transport system protein phou homolog 2, domain 2"/>
    <property type="match status" value="1"/>
</dbReference>
<dbReference type="PANTHER" id="PTHR10010">
    <property type="entry name" value="SOLUTE CARRIER FAMILY 34 SODIUM PHOSPHATE , MEMBER 2-RELATED"/>
    <property type="match status" value="1"/>
</dbReference>
<dbReference type="NCBIfam" id="TIGR01013">
    <property type="entry name" value="2a58"/>
    <property type="match status" value="1"/>
</dbReference>
<feature type="domain" description="PhoU" evidence="7">
    <location>
        <begin position="342"/>
        <end position="421"/>
    </location>
</feature>
<feature type="transmembrane region" description="Helical" evidence="6">
    <location>
        <begin position="49"/>
        <end position="75"/>
    </location>
</feature>
<sequence>MDSTIIMINLFGAVALLLFGLAQVKDGVSRAFGARLRTGLATGTRGGFRSFLSGLVATIALQSSTATALMTASFVERDLIRPRMAQIVLLGANVGTAITAWIVATGIEWLSPLLILAGIVLYRGRSSARQGGGAALIGIGLMLLSLHLLGLATEPMRASPALAAFIGLLDGALPVALLFSAALAFLSSSSLAVVVLILSLASAGLVSAELVIVLVLGANLGGAIPPVIATLSGPVSARRVTLGNLAVRALGCFIALPLAGYGAELIQMLPFGPAKLPVDAHLAFNLLLAALAWPFSRPLATLMARLVPDQPEPDNAPKYLDAQELSTPVIALTSATREVLGVGDLIERMLVRVSEAFEKNDAGKLAEIPALEERVDRLQQAVKIYLSKLGREGLSDENARRSIVVIDYAINLEHMGDIIEKGLREEVAKKISLGLKFSDDGHQELRKLFDLTIDNLRVAQTIFVTRDFNLARQMMEVKVEVRRMEKQSAERHLERLRDGRADSLQTSSLHLDMLRDLKRINAHIVSVAHPIMDESGLLIESRLRPAAE</sequence>
<feature type="transmembrane region" description="Helical" evidence="6">
    <location>
        <begin position="245"/>
        <end position="266"/>
    </location>
</feature>
<feature type="transmembrane region" description="Helical" evidence="6">
    <location>
        <begin position="87"/>
        <end position="110"/>
    </location>
</feature>
<dbReference type="Proteomes" id="UP000517187">
    <property type="component" value="Unassembled WGS sequence"/>
</dbReference>
<dbReference type="InterPro" id="IPR003841">
    <property type="entry name" value="Na/Pi_transpt"/>
</dbReference>
<name>A0A7X0DXJ2_RHILE</name>
<keyword evidence="4 6" id="KW-1133">Transmembrane helix</keyword>
<dbReference type="NCBIfam" id="NF037997">
    <property type="entry name" value="Na_Pi_symport"/>
    <property type="match status" value="1"/>
</dbReference>
<comment type="caution">
    <text evidence="8">The sequence shown here is derived from an EMBL/GenBank/DDBJ whole genome shotgun (WGS) entry which is preliminary data.</text>
</comment>
<dbReference type="Pfam" id="PF02690">
    <property type="entry name" value="Na_Pi_cotrans"/>
    <property type="match status" value="1"/>
</dbReference>
<accession>A0A7X0DXJ2</accession>
<dbReference type="AlphaFoldDB" id="A0A7X0DXJ2"/>
<evidence type="ECO:0000256" key="6">
    <source>
        <dbReference type="SAM" id="Phobius"/>
    </source>
</evidence>
<evidence type="ECO:0000256" key="2">
    <source>
        <dbReference type="ARBA" id="ARBA00022475"/>
    </source>
</evidence>
<dbReference type="GO" id="GO:0005886">
    <property type="term" value="C:plasma membrane"/>
    <property type="evidence" value="ECO:0007669"/>
    <property type="project" value="UniProtKB-SubCell"/>
</dbReference>
<evidence type="ECO:0000313" key="8">
    <source>
        <dbReference type="EMBL" id="MBB6224427.1"/>
    </source>
</evidence>
<evidence type="ECO:0000259" key="7">
    <source>
        <dbReference type="Pfam" id="PF01895"/>
    </source>
</evidence>
<dbReference type="SUPFAM" id="SSF109755">
    <property type="entry name" value="PhoU-like"/>
    <property type="match status" value="1"/>
</dbReference>
<evidence type="ECO:0000256" key="4">
    <source>
        <dbReference type="ARBA" id="ARBA00022989"/>
    </source>
</evidence>
<organism evidence="8 9">
    <name type="scientific">Rhizobium leguminosarum</name>
    <dbReference type="NCBI Taxonomy" id="384"/>
    <lineage>
        <taxon>Bacteria</taxon>
        <taxon>Pseudomonadati</taxon>
        <taxon>Pseudomonadota</taxon>
        <taxon>Alphaproteobacteria</taxon>
        <taxon>Hyphomicrobiales</taxon>
        <taxon>Rhizobiaceae</taxon>
        <taxon>Rhizobium/Agrobacterium group</taxon>
        <taxon>Rhizobium</taxon>
    </lineage>
</organism>
<evidence type="ECO:0000256" key="5">
    <source>
        <dbReference type="ARBA" id="ARBA00023136"/>
    </source>
</evidence>
<feature type="domain" description="PhoU" evidence="7">
    <location>
        <begin position="445"/>
        <end position="529"/>
    </location>
</feature>
<keyword evidence="3 6" id="KW-0812">Transmembrane</keyword>
<dbReference type="InterPro" id="IPR026022">
    <property type="entry name" value="PhoU_dom"/>
</dbReference>
<dbReference type="GO" id="GO:0044341">
    <property type="term" value="P:sodium-dependent phosphate transport"/>
    <property type="evidence" value="ECO:0007669"/>
    <property type="project" value="InterPro"/>
</dbReference>
<evidence type="ECO:0000256" key="1">
    <source>
        <dbReference type="ARBA" id="ARBA00004651"/>
    </source>
</evidence>
<feature type="transmembrane region" description="Helical" evidence="6">
    <location>
        <begin position="161"/>
        <end position="185"/>
    </location>
</feature>
<keyword evidence="5 6" id="KW-0472">Membrane</keyword>
<comment type="subcellular location">
    <subcellularLocation>
        <location evidence="1">Cell membrane</location>
        <topology evidence="1">Multi-pass membrane protein</topology>
    </subcellularLocation>
</comment>
<dbReference type="GO" id="GO:0005436">
    <property type="term" value="F:sodium:phosphate symporter activity"/>
    <property type="evidence" value="ECO:0007669"/>
    <property type="project" value="InterPro"/>
</dbReference>
<dbReference type="PANTHER" id="PTHR10010:SF46">
    <property type="entry name" value="SODIUM-DEPENDENT PHOSPHATE TRANSPORT PROTEIN 2B"/>
    <property type="match status" value="1"/>
</dbReference>
<evidence type="ECO:0000256" key="3">
    <source>
        <dbReference type="ARBA" id="ARBA00022692"/>
    </source>
</evidence>
<dbReference type="Pfam" id="PF01895">
    <property type="entry name" value="PhoU"/>
    <property type="match status" value="2"/>
</dbReference>
<protein>
    <submittedName>
        <fullName evidence="8">Phosphate:Na+ symporter</fullName>
    </submittedName>
</protein>
<keyword evidence="2" id="KW-1003">Cell membrane</keyword>
<feature type="transmembrane region" description="Helical" evidence="6">
    <location>
        <begin position="191"/>
        <end position="224"/>
    </location>
</feature>
<feature type="transmembrane region" description="Helical" evidence="6">
    <location>
        <begin position="130"/>
        <end position="149"/>
    </location>
</feature>
<proteinExistence type="predicted"/>